<dbReference type="AlphaFoldDB" id="A0A7C8IRX0"/>
<feature type="region of interest" description="Disordered" evidence="1">
    <location>
        <begin position="361"/>
        <end position="536"/>
    </location>
</feature>
<dbReference type="InParanoid" id="A0A7C8IRX0"/>
<dbReference type="OrthoDB" id="4760798at2759"/>
<feature type="compositionally biased region" description="Polar residues" evidence="1">
    <location>
        <begin position="362"/>
        <end position="380"/>
    </location>
</feature>
<feature type="region of interest" description="Disordered" evidence="1">
    <location>
        <begin position="86"/>
        <end position="137"/>
    </location>
</feature>
<protein>
    <submittedName>
        <fullName evidence="2">Uncharacterized protein</fullName>
    </submittedName>
</protein>
<name>A0A7C8IRX0_9PEZI</name>
<evidence type="ECO:0000313" key="3">
    <source>
        <dbReference type="Proteomes" id="UP000481858"/>
    </source>
</evidence>
<feature type="compositionally biased region" description="Basic residues" evidence="1">
    <location>
        <begin position="670"/>
        <end position="680"/>
    </location>
</feature>
<sequence length="680" mass="74575">MHPPLLYCPRSTQFKFRVVGERGCHLYPQHAPLLHLGANADDTVISAIPSGNAPFIEAVTHIPFEENAVSGGATGARTILQSAPVERSASFQESDGEYIHTAPSGQIDRSNSYSGTGSSGATQSTNTDSPPDIRNLGFPMWNHGNFASRAHNRPQWHAAQGRESNNTRNYNSIIGSTPRTNGQSPPPFPGHYANRSHPQVPLTSQCQSQCSRQYQYYPYQTAAMPPFHEYWGRPLPRLTSPAYGSINHYQHQGRASSPSSPSSLSSLSSHFGSNRVSPNPSPNNHRIPQFTQFNPGTSNQPPCNPQATIFQTHTYNFQSLHESRYQANLEQFQRPNDRTYYSHQDHVRIVSAPIHGDEEINAETSSPSVCNFQSEMQGGTESHGATRRGNSSWHRSRSLSESDLPRVPGSDIPSPTIQGDQNQSDNHHHEPNISSQGKEIMRSPSPTYVDASPPISSVQPAMTTEPCNEDRSTPNNTSNVPPYRKAPPQTWADLFRNPSNLPGPAQQEKPAKIEMNEDTNQPPPPSSPMNPKSTDFGLEQSLEKLDSLSRGPFFSGTVIKGTSSICSTMSNNSAAMTKIMIHNAPSEAASRRTSQTTLETHHSEPTPSAPPAQPTETVAASVSTEHRPRLWSQLLKSPGSSTESFSLKPRSESSIDESNWPSLGSSDLIKKKKKKKNRSC</sequence>
<evidence type="ECO:0000313" key="2">
    <source>
        <dbReference type="EMBL" id="KAF2966604.1"/>
    </source>
</evidence>
<dbReference type="EMBL" id="WUBL01000085">
    <property type="protein sequence ID" value="KAF2966604.1"/>
    <property type="molecule type" value="Genomic_DNA"/>
</dbReference>
<keyword evidence="3" id="KW-1185">Reference proteome</keyword>
<feature type="region of interest" description="Disordered" evidence="1">
    <location>
        <begin position="243"/>
        <end position="307"/>
    </location>
</feature>
<feature type="compositionally biased region" description="Low complexity" evidence="1">
    <location>
        <begin position="256"/>
        <end position="284"/>
    </location>
</feature>
<feature type="compositionally biased region" description="Polar residues" evidence="1">
    <location>
        <begin position="454"/>
        <end position="466"/>
    </location>
</feature>
<dbReference type="Proteomes" id="UP000481858">
    <property type="component" value="Unassembled WGS sequence"/>
</dbReference>
<gene>
    <name evidence="2" type="ORF">GQX73_g6966</name>
</gene>
<evidence type="ECO:0000256" key="1">
    <source>
        <dbReference type="SAM" id="MobiDB-lite"/>
    </source>
</evidence>
<feature type="compositionally biased region" description="Polar residues" evidence="1">
    <location>
        <begin position="162"/>
        <end position="183"/>
    </location>
</feature>
<feature type="compositionally biased region" description="Polar residues" evidence="1">
    <location>
        <begin position="656"/>
        <end position="665"/>
    </location>
</feature>
<feature type="compositionally biased region" description="Polar residues" evidence="1">
    <location>
        <begin position="634"/>
        <end position="645"/>
    </location>
</feature>
<feature type="compositionally biased region" description="Polar residues" evidence="1">
    <location>
        <begin position="614"/>
        <end position="623"/>
    </location>
</feature>
<reference evidence="2 3" key="1">
    <citation type="submission" date="2019-12" db="EMBL/GenBank/DDBJ databases">
        <title>Draft genome sequence of the ascomycete Xylaria multiplex DSM 110363.</title>
        <authorList>
            <person name="Buettner E."/>
            <person name="Kellner H."/>
        </authorList>
    </citation>
    <scope>NUCLEOTIDE SEQUENCE [LARGE SCALE GENOMIC DNA]</scope>
    <source>
        <strain evidence="2 3">DSM 110363</strain>
    </source>
</reference>
<feature type="compositionally biased region" description="Low complexity" evidence="1">
    <location>
        <begin position="110"/>
        <end position="127"/>
    </location>
</feature>
<organism evidence="2 3">
    <name type="scientific">Xylaria multiplex</name>
    <dbReference type="NCBI Taxonomy" id="323545"/>
    <lineage>
        <taxon>Eukaryota</taxon>
        <taxon>Fungi</taxon>
        <taxon>Dikarya</taxon>
        <taxon>Ascomycota</taxon>
        <taxon>Pezizomycotina</taxon>
        <taxon>Sordariomycetes</taxon>
        <taxon>Xylariomycetidae</taxon>
        <taxon>Xylariales</taxon>
        <taxon>Xylariaceae</taxon>
        <taxon>Xylaria</taxon>
    </lineage>
</organism>
<feature type="compositionally biased region" description="Polar residues" evidence="1">
    <location>
        <begin position="289"/>
        <end position="307"/>
    </location>
</feature>
<accession>A0A7C8IRX0</accession>
<proteinExistence type="predicted"/>
<feature type="region of interest" description="Disordered" evidence="1">
    <location>
        <begin position="586"/>
        <end position="680"/>
    </location>
</feature>
<feature type="compositionally biased region" description="Polar residues" evidence="1">
    <location>
        <begin position="413"/>
        <end position="424"/>
    </location>
</feature>
<feature type="region of interest" description="Disordered" evidence="1">
    <location>
        <begin position="154"/>
        <end position="200"/>
    </location>
</feature>
<comment type="caution">
    <text evidence="2">The sequence shown here is derived from an EMBL/GenBank/DDBJ whole genome shotgun (WGS) entry which is preliminary data.</text>
</comment>